<evidence type="ECO:0000313" key="2">
    <source>
        <dbReference type="Proteomes" id="UP000095488"/>
    </source>
</evidence>
<proteinExistence type="predicted"/>
<dbReference type="InterPro" id="IPR023860">
    <property type="entry name" value="FeFe-hyd_TM1266"/>
</dbReference>
<reference evidence="1 2" key="1">
    <citation type="submission" date="2015-09" db="EMBL/GenBank/DDBJ databases">
        <authorList>
            <consortium name="Pathogen Informatics"/>
        </authorList>
    </citation>
    <scope>NUCLEOTIDE SEQUENCE [LARGE SCALE GENOMIC DNA]</scope>
    <source>
        <strain evidence="1 2">2789STDY5834858</strain>
    </source>
</reference>
<evidence type="ECO:0000313" key="1">
    <source>
        <dbReference type="EMBL" id="CUN66131.1"/>
    </source>
</evidence>
<name>A0ABM9UNJ6_SARVE</name>
<accession>A0ABM9UNJ6</accession>
<keyword evidence="2" id="KW-1185">Reference proteome</keyword>
<dbReference type="Gene3D" id="3.30.70.1150">
    <property type="entry name" value="ACT-like. Chain A, domain 2"/>
    <property type="match status" value="1"/>
</dbReference>
<dbReference type="InterPro" id="IPR027271">
    <property type="entry name" value="Acetolactate_synth/TF_NikR_C"/>
</dbReference>
<protein>
    <submittedName>
        <fullName evidence="1">Iron-only hydrogenase system regulator</fullName>
    </submittedName>
</protein>
<dbReference type="SUPFAM" id="SSF55021">
    <property type="entry name" value="ACT-like"/>
    <property type="match status" value="1"/>
</dbReference>
<dbReference type="Pfam" id="PF21699">
    <property type="entry name" value="TM1266-like"/>
    <property type="match status" value="1"/>
</dbReference>
<organism evidence="1 2">
    <name type="scientific">Sarcina ventriculi</name>
    <name type="common">Clostridium ventriculi</name>
    <dbReference type="NCBI Taxonomy" id="1267"/>
    <lineage>
        <taxon>Bacteria</taxon>
        <taxon>Bacillati</taxon>
        <taxon>Bacillota</taxon>
        <taxon>Clostridia</taxon>
        <taxon>Eubacteriales</taxon>
        <taxon>Clostridiaceae</taxon>
        <taxon>Sarcina</taxon>
    </lineage>
</organism>
<comment type="caution">
    <text evidence="1">The sequence shown here is derived from an EMBL/GenBank/DDBJ whole genome shotgun (WGS) entry which is preliminary data.</text>
</comment>
<dbReference type="InterPro" id="IPR045865">
    <property type="entry name" value="ACT-like_dom_sf"/>
</dbReference>
<dbReference type="Proteomes" id="UP000095488">
    <property type="component" value="Unassembled WGS sequence"/>
</dbReference>
<dbReference type="RefSeq" id="WP_055257824.1">
    <property type="nucleotide sequence ID" value="NZ_BCMV01000077.1"/>
</dbReference>
<gene>
    <name evidence="1" type="ORF">ERS852473_00778</name>
</gene>
<sequence length="80" mass="9048">MFKIMLIKVGGREENAPKVQEILTDYGTIIETRLGLHQNDGNESKGLIILRLEADKEESIKELYEKLDALHNVVVTVVDI</sequence>
<dbReference type="EMBL" id="CYZR01000002">
    <property type="protein sequence ID" value="CUN66131.1"/>
    <property type="molecule type" value="Genomic_DNA"/>
</dbReference>